<keyword evidence="1" id="KW-0732">Signal</keyword>
<feature type="signal peptide" evidence="1">
    <location>
        <begin position="1"/>
        <end position="21"/>
    </location>
</feature>
<name>A0ABT8TFA3_9GAMM</name>
<feature type="chain" id="PRO_5045998663" evidence="1">
    <location>
        <begin position="22"/>
        <end position="64"/>
    </location>
</feature>
<dbReference type="Proteomes" id="UP001168380">
    <property type="component" value="Unassembled WGS sequence"/>
</dbReference>
<dbReference type="RefSeq" id="WP_302711934.1">
    <property type="nucleotide sequence ID" value="NZ_JAULRT010000046.1"/>
</dbReference>
<protein>
    <submittedName>
        <fullName evidence="2">Uncharacterized protein</fullName>
    </submittedName>
</protein>
<comment type="caution">
    <text evidence="2">The sequence shown here is derived from an EMBL/GenBank/DDBJ whole genome shotgun (WGS) entry which is preliminary data.</text>
</comment>
<keyword evidence="3" id="KW-1185">Reference proteome</keyword>
<organism evidence="2 3">
    <name type="scientific">Gilvimarinus algae</name>
    <dbReference type="NCBI Taxonomy" id="3058037"/>
    <lineage>
        <taxon>Bacteria</taxon>
        <taxon>Pseudomonadati</taxon>
        <taxon>Pseudomonadota</taxon>
        <taxon>Gammaproteobacteria</taxon>
        <taxon>Cellvibrionales</taxon>
        <taxon>Cellvibrionaceae</taxon>
        <taxon>Gilvimarinus</taxon>
    </lineage>
</organism>
<proteinExistence type="predicted"/>
<dbReference type="PROSITE" id="PS51257">
    <property type="entry name" value="PROKAR_LIPOPROTEIN"/>
    <property type="match status" value="1"/>
</dbReference>
<accession>A0ABT8TFA3</accession>
<reference evidence="2" key="1">
    <citation type="submission" date="2023-07" db="EMBL/GenBank/DDBJ databases">
        <title>Gilvimarinus algae sp. nov., isolated from the surface of Kelp.</title>
        <authorList>
            <person name="Sun Y.Y."/>
            <person name="Gong Y."/>
            <person name="Du Z.J."/>
        </authorList>
    </citation>
    <scope>NUCLEOTIDE SEQUENCE</scope>
    <source>
        <strain evidence="2">SDUM040014</strain>
    </source>
</reference>
<evidence type="ECO:0000313" key="2">
    <source>
        <dbReference type="EMBL" id="MDO3381778.1"/>
    </source>
</evidence>
<gene>
    <name evidence="2" type="ORF">QWI16_06290</name>
</gene>
<dbReference type="EMBL" id="JAULRT010000046">
    <property type="protein sequence ID" value="MDO3381778.1"/>
    <property type="molecule type" value="Genomic_DNA"/>
</dbReference>
<evidence type="ECO:0000256" key="1">
    <source>
        <dbReference type="SAM" id="SignalP"/>
    </source>
</evidence>
<evidence type="ECO:0000313" key="3">
    <source>
        <dbReference type="Proteomes" id="UP001168380"/>
    </source>
</evidence>
<sequence length="64" mass="7133">MMKTLIYTLSLLLLATGCSHNQTNNHYSCSWETTEEAYENCMEVSRGIDEQTARSAGGQEKSAQ</sequence>